<proteinExistence type="predicted"/>
<dbReference type="Proteomes" id="UP001165586">
    <property type="component" value="Unassembled WGS sequence"/>
</dbReference>
<evidence type="ECO:0000313" key="3">
    <source>
        <dbReference type="EMBL" id="MCS5737012.1"/>
    </source>
</evidence>
<evidence type="ECO:0000313" key="4">
    <source>
        <dbReference type="Proteomes" id="UP001165586"/>
    </source>
</evidence>
<comment type="caution">
    <text evidence="3">The sequence shown here is derived from an EMBL/GenBank/DDBJ whole genome shotgun (WGS) entry which is preliminary data.</text>
</comment>
<gene>
    <name evidence="3" type="ORF">N1032_25120</name>
</gene>
<evidence type="ECO:0000256" key="2">
    <source>
        <dbReference type="SAM" id="Phobius"/>
    </source>
</evidence>
<keyword evidence="4" id="KW-1185">Reference proteome</keyword>
<name>A0ABT2HAT1_9MICO</name>
<feature type="region of interest" description="Disordered" evidence="1">
    <location>
        <begin position="69"/>
        <end position="101"/>
    </location>
</feature>
<keyword evidence="2" id="KW-0812">Transmembrane</keyword>
<organism evidence="3 4">
    <name type="scientific">Herbiconiux daphne</name>
    <dbReference type="NCBI Taxonomy" id="2970914"/>
    <lineage>
        <taxon>Bacteria</taxon>
        <taxon>Bacillati</taxon>
        <taxon>Actinomycetota</taxon>
        <taxon>Actinomycetes</taxon>
        <taxon>Micrococcales</taxon>
        <taxon>Microbacteriaceae</taxon>
        <taxon>Herbiconiux</taxon>
    </lineage>
</organism>
<protein>
    <submittedName>
        <fullName evidence="3">Uncharacterized protein</fullName>
    </submittedName>
</protein>
<feature type="compositionally biased region" description="Basic and acidic residues" evidence="1">
    <location>
        <begin position="69"/>
        <end position="94"/>
    </location>
</feature>
<dbReference type="RefSeq" id="WP_259543292.1">
    <property type="nucleotide sequence ID" value="NZ_JANLCJ010000341.1"/>
</dbReference>
<keyword evidence="2" id="KW-0472">Membrane</keyword>
<sequence>MPNILSGRLLIGIALLVVGFGAFLYVQNTKMIADITNLSNQLSTINTVLEEQSNQINAINKATQSAIKQKEINTKHNEGVQHEIRKSLDKDKSGDSLIPDDITSRLRQQIDSIRPGKTNSDKP</sequence>
<keyword evidence="2" id="KW-1133">Transmembrane helix</keyword>
<reference evidence="3" key="1">
    <citation type="submission" date="2022-08" db="EMBL/GenBank/DDBJ databases">
        <authorList>
            <person name="Deng Y."/>
            <person name="Han X.-F."/>
            <person name="Zhang Y.-Q."/>
        </authorList>
    </citation>
    <scope>NUCLEOTIDE SEQUENCE</scope>
    <source>
        <strain evidence="3">CPCC 203386</strain>
    </source>
</reference>
<dbReference type="EMBL" id="JANLCJ010000341">
    <property type="protein sequence ID" value="MCS5737012.1"/>
    <property type="molecule type" value="Genomic_DNA"/>
</dbReference>
<evidence type="ECO:0000256" key="1">
    <source>
        <dbReference type="SAM" id="MobiDB-lite"/>
    </source>
</evidence>
<accession>A0ABT2HAT1</accession>
<feature type="transmembrane region" description="Helical" evidence="2">
    <location>
        <begin position="6"/>
        <end position="26"/>
    </location>
</feature>